<keyword evidence="2 5" id="KW-0812">Transmembrane</keyword>
<reference evidence="8" key="1">
    <citation type="submission" date="2011-10" db="EMBL/GenBank/DDBJ databases">
        <authorList>
            <consortium name="Soft-shell Turtle Genome Consortium"/>
        </authorList>
    </citation>
    <scope>NUCLEOTIDE SEQUENCE [LARGE SCALE GENOMIC DNA]</scope>
    <source>
        <strain evidence="8">Daiwa-1</strain>
    </source>
</reference>
<dbReference type="Gene3D" id="1.20.140.150">
    <property type="match status" value="2"/>
</dbReference>
<evidence type="ECO:0000256" key="3">
    <source>
        <dbReference type="ARBA" id="ARBA00022989"/>
    </source>
</evidence>
<dbReference type="AlphaFoldDB" id="K7FNU4"/>
<evidence type="ECO:0000256" key="5">
    <source>
        <dbReference type="SAM" id="Phobius"/>
    </source>
</evidence>
<dbReference type="InterPro" id="IPR004031">
    <property type="entry name" value="PMP22/EMP/MP20/Claudin"/>
</dbReference>
<reference evidence="8" key="2">
    <citation type="journal article" date="2013" name="Nat. Genet.">
        <title>The draft genomes of soft-shell turtle and green sea turtle yield insights into the development and evolution of the turtle-specific body plan.</title>
        <authorList>
            <person name="Wang Z."/>
            <person name="Pascual-Anaya J."/>
            <person name="Zadissa A."/>
            <person name="Li W."/>
            <person name="Niimura Y."/>
            <person name="Huang Z."/>
            <person name="Li C."/>
            <person name="White S."/>
            <person name="Xiong Z."/>
            <person name="Fang D."/>
            <person name="Wang B."/>
            <person name="Ming Y."/>
            <person name="Chen Y."/>
            <person name="Zheng Y."/>
            <person name="Kuraku S."/>
            <person name="Pignatelli M."/>
            <person name="Herrero J."/>
            <person name="Beal K."/>
            <person name="Nozawa M."/>
            <person name="Li Q."/>
            <person name="Wang J."/>
            <person name="Zhang H."/>
            <person name="Yu L."/>
            <person name="Shigenobu S."/>
            <person name="Wang J."/>
            <person name="Liu J."/>
            <person name="Flicek P."/>
            <person name="Searle S."/>
            <person name="Wang J."/>
            <person name="Kuratani S."/>
            <person name="Yin Y."/>
            <person name="Aken B."/>
            <person name="Zhang G."/>
            <person name="Irie N."/>
        </authorList>
    </citation>
    <scope>NUCLEOTIDE SEQUENCE [LARGE SCALE GENOMIC DNA]</scope>
    <source>
        <strain evidence="8">Daiwa-1</strain>
    </source>
</reference>
<dbReference type="EMBL" id="AGCU01052765">
    <property type="status" value="NOT_ANNOTATED_CDS"/>
    <property type="molecule type" value="Genomic_DNA"/>
</dbReference>
<feature type="signal peptide" evidence="6">
    <location>
        <begin position="1"/>
        <end position="22"/>
    </location>
</feature>
<keyword evidence="6" id="KW-0732">Signal</keyword>
<dbReference type="Proteomes" id="UP000007267">
    <property type="component" value="Unassembled WGS sequence"/>
</dbReference>
<dbReference type="STRING" id="13735.ENSPSIP00000009704"/>
<evidence type="ECO:0000256" key="2">
    <source>
        <dbReference type="ARBA" id="ARBA00022692"/>
    </source>
</evidence>
<keyword evidence="4 5" id="KW-0472">Membrane</keyword>
<dbReference type="InterPro" id="IPR050579">
    <property type="entry name" value="PMP-22/EMP/MP20-like"/>
</dbReference>
<keyword evidence="8" id="KW-1185">Reference proteome</keyword>
<feature type="chain" id="PRO_5003901960" description="Natural killer cell granule protein 7" evidence="6">
    <location>
        <begin position="23"/>
        <end position="165"/>
    </location>
</feature>
<evidence type="ECO:0000256" key="4">
    <source>
        <dbReference type="ARBA" id="ARBA00023136"/>
    </source>
</evidence>
<reference evidence="7" key="4">
    <citation type="submission" date="2025-09" db="UniProtKB">
        <authorList>
            <consortium name="Ensembl"/>
        </authorList>
    </citation>
    <scope>IDENTIFICATION</scope>
</reference>
<proteinExistence type="predicted"/>
<dbReference type="OMA" id="YIHVTQT"/>
<name>K7FNU4_PELSI</name>
<evidence type="ECO:0000256" key="6">
    <source>
        <dbReference type="SAM" id="SignalP"/>
    </source>
</evidence>
<protein>
    <recommendedName>
        <fullName evidence="9">Natural killer cell granule protein 7</fullName>
    </recommendedName>
</protein>
<keyword evidence="3 5" id="KW-1133">Transmembrane helix</keyword>
<evidence type="ECO:0000313" key="8">
    <source>
        <dbReference type="Proteomes" id="UP000007267"/>
    </source>
</evidence>
<dbReference type="Ensembl" id="ENSPSIT00000009751.1">
    <property type="protein sequence ID" value="ENSPSIP00000009704.1"/>
    <property type="gene ID" value="ENSPSIG00000008795.1"/>
</dbReference>
<dbReference type="Pfam" id="PF00822">
    <property type="entry name" value="PMP22_Claudin"/>
    <property type="match status" value="1"/>
</dbReference>
<dbReference type="HOGENOM" id="CLU_133330_0_0_1"/>
<sequence length="165" mass="17353">MQACSVGSCLLAALSLLLLCLALSTDYWLVAYGPKDTFHSGLWQQCTVGRVNGYIQATRAFLILAALAAAVCILSLLSSIISCFQSPVSLSLVASLSAFAAAGCTLVSMAVFSAESWDKNKDGQIQLTFEWSFYLGWAALPLLVLSGCLGPGSAAGPRAAQFRAY</sequence>
<dbReference type="PANTHER" id="PTHR10671:SF34">
    <property type="entry name" value="PROTEIN NKG7"/>
    <property type="match status" value="1"/>
</dbReference>
<evidence type="ECO:0008006" key="9">
    <source>
        <dbReference type="Google" id="ProtNLM"/>
    </source>
</evidence>
<feature type="transmembrane region" description="Helical" evidence="5">
    <location>
        <begin position="60"/>
        <end position="80"/>
    </location>
</feature>
<feature type="transmembrane region" description="Helical" evidence="5">
    <location>
        <begin position="92"/>
        <end position="114"/>
    </location>
</feature>
<organism evidence="7 8">
    <name type="scientific">Pelodiscus sinensis</name>
    <name type="common">Chinese softshell turtle</name>
    <name type="synonym">Trionyx sinensis</name>
    <dbReference type="NCBI Taxonomy" id="13735"/>
    <lineage>
        <taxon>Eukaryota</taxon>
        <taxon>Metazoa</taxon>
        <taxon>Chordata</taxon>
        <taxon>Craniata</taxon>
        <taxon>Vertebrata</taxon>
        <taxon>Euteleostomi</taxon>
        <taxon>Archelosauria</taxon>
        <taxon>Testudinata</taxon>
        <taxon>Testudines</taxon>
        <taxon>Cryptodira</taxon>
        <taxon>Trionychia</taxon>
        <taxon>Trionychidae</taxon>
        <taxon>Pelodiscus</taxon>
    </lineage>
</organism>
<dbReference type="PANTHER" id="PTHR10671">
    <property type="entry name" value="EPITHELIAL MEMBRANE PROTEIN-RELATED"/>
    <property type="match status" value="1"/>
</dbReference>
<dbReference type="eggNOG" id="ENOG502SUH4">
    <property type="taxonomic scope" value="Eukaryota"/>
</dbReference>
<accession>K7FNU4</accession>
<evidence type="ECO:0000313" key="7">
    <source>
        <dbReference type="Ensembl" id="ENSPSIP00000009704.1"/>
    </source>
</evidence>
<reference evidence="7" key="3">
    <citation type="submission" date="2025-08" db="UniProtKB">
        <authorList>
            <consortium name="Ensembl"/>
        </authorList>
    </citation>
    <scope>IDENTIFICATION</scope>
</reference>
<dbReference type="GO" id="GO:0005886">
    <property type="term" value="C:plasma membrane"/>
    <property type="evidence" value="ECO:0007669"/>
    <property type="project" value="TreeGrafter"/>
</dbReference>
<feature type="transmembrane region" description="Helical" evidence="5">
    <location>
        <begin position="134"/>
        <end position="155"/>
    </location>
</feature>
<evidence type="ECO:0000256" key="1">
    <source>
        <dbReference type="ARBA" id="ARBA00004141"/>
    </source>
</evidence>
<comment type="subcellular location">
    <subcellularLocation>
        <location evidence="1">Membrane</location>
        <topology evidence="1">Multi-pass membrane protein</topology>
    </subcellularLocation>
</comment>
<dbReference type="GeneTree" id="ENSGT01050000244814"/>